<sequence>MNHRHTFLFALLALLLGSTALHGQIAVYAGFSGAPIGGVQGANWAYGPLVGVYKQTGHAASTISIGGDLRGSFLTRDNFHYYTGAVGPRLAFKAPILPFRPYIEGLVGVGNVQHGNGTGSNTNFNYQVLAGLDTTIFPHIDWRMVEFDYSVVPGQSVNAKIFSTGLVLRIW</sequence>
<dbReference type="SUPFAM" id="SSF56925">
    <property type="entry name" value="OMPA-like"/>
    <property type="match status" value="1"/>
</dbReference>
<evidence type="ECO:0008006" key="4">
    <source>
        <dbReference type="Google" id="ProtNLM"/>
    </source>
</evidence>
<comment type="caution">
    <text evidence="2">The sequence shown here is derived from an EMBL/GenBank/DDBJ whole genome shotgun (WGS) entry which is preliminary data.</text>
</comment>
<organism evidence="2 3">
    <name type="scientific">Edaphobacter modestus</name>
    <dbReference type="NCBI Taxonomy" id="388466"/>
    <lineage>
        <taxon>Bacteria</taxon>
        <taxon>Pseudomonadati</taxon>
        <taxon>Acidobacteriota</taxon>
        <taxon>Terriglobia</taxon>
        <taxon>Terriglobales</taxon>
        <taxon>Acidobacteriaceae</taxon>
        <taxon>Edaphobacter</taxon>
    </lineage>
</organism>
<feature type="chain" id="PRO_5020907168" description="Outer membrane protein with beta-barrel domain" evidence="1">
    <location>
        <begin position="24"/>
        <end position="171"/>
    </location>
</feature>
<dbReference type="AlphaFoldDB" id="A0A4Q7YXB7"/>
<dbReference type="RefSeq" id="WP_130419595.1">
    <property type="nucleotide sequence ID" value="NZ_SHKW01000001.1"/>
</dbReference>
<dbReference type="OrthoDB" id="117386at2"/>
<keyword evidence="1" id="KW-0732">Signal</keyword>
<evidence type="ECO:0000313" key="2">
    <source>
        <dbReference type="EMBL" id="RZU41729.1"/>
    </source>
</evidence>
<evidence type="ECO:0000256" key="1">
    <source>
        <dbReference type="SAM" id="SignalP"/>
    </source>
</evidence>
<dbReference type="EMBL" id="SHKW01000001">
    <property type="protein sequence ID" value="RZU41729.1"/>
    <property type="molecule type" value="Genomic_DNA"/>
</dbReference>
<proteinExistence type="predicted"/>
<evidence type="ECO:0000313" key="3">
    <source>
        <dbReference type="Proteomes" id="UP000292958"/>
    </source>
</evidence>
<protein>
    <recommendedName>
        <fullName evidence="4">Outer membrane protein with beta-barrel domain</fullName>
    </recommendedName>
</protein>
<feature type="signal peptide" evidence="1">
    <location>
        <begin position="1"/>
        <end position="23"/>
    </location>
</feature>
<gene>
    <name evidence="2" type="ORF">BDD14_3258</name>
</gene>
<keyword evidence="3" id="KW-1185">Reference proteome</keyword>
<accession>A0A4Q7YXB7</accession>
<name>A0A4Q7YXB7_9BACT</name>
<dbReference type="Proteomes" id="UP000292958">
    <property type="component" value="Unassembled WGS sequence"/>
</dbReference>
<dbReference type="InterPro" id="IPR011250">
    <property type="entry name" value="OMP/PagP_B-barrel"/>
</dbReference>
<reference evidence="2 3" key="1">
    <citation type="submission" date="2019-02" db="EMBL/GenBank/DDBJ databases">
        <title>Genomic Encyclopedia of Archaeal and Bacterial Type Strains, Phase II (KMG-II): from individual species to whole genera.</title>
        <authorList>
            <person name="Goeker M."/>
        </authorList>
    </citation>
    <scope>NUCLEOTIDE SEQUENCE [LARGE SCALE GENOMIC DNA]</scope>
    <source>
        <strain evidence="2 3">DSM 18101</strain>
    </source>
</reference>